<gene>
    <name evidence="1" type="ORF">WA026_018336</name>
</gene>
<sequence length="385" mass="45052">MRILAAENQWKLALSVAEKTISLLKRGNKNISLLCEVYNSALDISSIHGDTHTYEQLEKCVVSVLMQLYSINNPIEFFAMAKLMSTLFVIKTKTDNITNAIRIGYRLYHLNYGLHAEIFQMETVPILADLLVSAKRIEDAAYAVGVTRKMMKNTLYGGESLYFIFCCDLLLDTSFYLEKIDAIEKFAEKMYLECDNSMRTNATTKKYLIICLLTYFSRLCNWNKVEKWKCYCDVPSIFKNDYNQIKFKLRFLELNLLQVARSLSAKNTKTVIIEAEFKVIKKLVNECLVLSKNWSLFLPKCYLYVAYHYKLKTHTKHKKYIKLGLKEAEINRNLSTKCWINLNDNYWSIGHNNFLISDFPFVLWKKAREYTIDQWTQIMFPLPLP</sequence>
<evidence type="ECO:0000313" key="2">
    <source>
        <dbReference type="Proteomes" id="UP001431783"/>
    </source>
</evidence>
<proteinExistence type="predicted"/>
<name>A0AAW1V8V0_9CUCU</name>
<evidence type="ECO:0000313" key="1">
    <source>
        <dbReference type="EMBL" id="KAK9892137.1"/>
    </source>
</evidence>
<accession>A0AAW1V8V0</accession>
<dbReference type="EMBL" id="JARQZJ010000132">
    <property type="protein sequence ID" value="KAK9892137.1"/>
    <property type="molecule type" value="Genomic_DNA"/>
</dbReference>
<protein>
    <submittedName>
        <fullName evidence="1">Uncharacterized protein</fullName>
    </submittedName>
</protein>
<reference evidence="1 2" key="1">
    <citation type="submission" date="2023-03" db="EMBL/GenBank/DDBJ databases">
        <title>Genome insight into feeding habits of ladybird beetles.</title>
        <authorList>
            <person name="Li H.-S."/>
            <person name="Huang Y.-H."/>
            <person name="Pang H."/>
        </authorList>
    </citation>
    <scope>NUCLEOTIDE SEQUENCE [LARGE SCALE GENOMIC DNA]</scope>
    <source>
        <strain evidence="1">SYSU_2023b</strain>
        <tissue evidence="1">Whole body</tissue>
    </source>
</reference>
<keyword evidence="2" id="KW-1185">Reference proteome</keyword>
<organism evidence="1 2">
    <name type="scientific">Henosepilachna vigintioctopunctata</name>
    <dbReference type="NCBI Taxonomy" id="420089"/>
    <lineage>
        <taxon>Eukaryota</taxon>
        <taxon>Metazoa</taxon>
        <taxon>Ecdysozoa</taxon>
        <taxon>Arthropoda</taxon>
        <taxon>Hexapoda</taxon>
        <taxon>Insecta</taxon>
        <taxon>Pterygota</taxon>
        <taxon>Neoptera</taxon>
        <taxon>Endopterygota</taxon>
        <taxon>Coleoptera</taxon>
        <taxon>Polyphaga</taxon>
        <taxon>Cucujiformia</taxon>
        <taxon>Coccinelloidea</taxon>
        <taxon>Coccinellidae</taxon>
        <taxon>Epilachninae</taxon>
        <taxon>Epilachnini</taxon>
        <taxon>Henosepilachna</taxon>
    </lineage>
</organism>
<dbReference type="AlphaFoldDB" id="A0AAW1V8V0"/>
<comment type="caution">
    <text evidence="1">The sequence shown here is derived from an EMBL/GenBank/DDBJ whole genome shotgun (WGS) entry which is preliminary data.</text>
</comment>
<dbReference type="Proteomes" id="UP001431783">
    <property type="component" value="Unassembled WGS sequence"/>
</dbReference>